<dbReference type="RefSeq" id="WP_082138719.1">
    <property type="nucleotide sequence ID" value="NZ_CABVQJ010000011.1"/>
</dbReference>
<evidence type="ECO:0000313" key="3">
    <source>
        <dbReference type="EMBL" id="RQT24742.1"/>
    </source>
</evidence>
<proteinExistence type="predicted"/>
<comment type="caution">
    <text evidence="3">The sequence shown here is derived from an EMBL/GenBank/DDBJ whole genome shotgun (WGS) entry which is preliminary data.</text>
</comment>
<dbReference type="Gene3D" id="1.10.260.40">
    <property type="entry name" value="lambda repressor-like DNA-binding domains"/>
    <property type="match status" value="1"/>
</dbReference>
<dbReference type="PANTHER" id="PTHR46797:SF1">
    <property type="entry name" value="METHYLPHOSPHONATE SYNTHASE"/>
    <property type="match status" value="1"/>
</dbReference>
<name>A0A3N8PFQ0_9BURK</name>
<dbReference type="Pfam" id="PF13560">
    <property type="entry name" value="HTH_31"/>
    <property type="match status" value="1"/>
</dbReference>
<dbReference type="InterPro" id="IPR010982">
    <property type="entry name" value="Lambda_DNA-bd_dom_sf"/>
</dbReference>
<evidence type="ECO:0000259" key="2">
    <source>
        <dbReference type="PROSITE" id="PS50943"/>
    </source>
</evidence>
<dbReference type="InterPro" id="IPR001387">
    <property type="entry name" value="Cro/C1-type_HTH"/>
</dbReference>
<keyword evidence="1" id="KW-0238">DNA-binding</keyword>
<gene>
    <name evidence="3" type="ORF">DF037_22245</name>
</gene>
<accession>A0A3N8PFQ0</accession>
<dbReference type="Proteomes" id="UP000269271">
    <property type="component" value="Unassembled WGS sequence"/>
</dbReference>
<evidence type="ECO:0000313" key="4">
    <source>
        <dbReference type="Proteomes" id="UP000269271"/>
    </source>
</evidence>
<reference evidence="3 4" key="1">
    <citation type="submission" date="2018-08" db="EMBL/GenBank/DDBJ databases">
        <title>Comparative analysis of Burkholderia isolates from Puerto Rico.</title>
        <authorList>
            <person name="Hall C."/>
            <person name="Sahl J."/>
            <person name="Wagner D."/>
        </authorList>
    </citation>
    <scope>NUCLEOTIDE SEQUENCE [LARGE SCALE GENOMIC DNA]</scope>
    <source>
        <strain evidence="3 4">Bp9001</strain>
    </source>
</reference>
<evidence type="ECO:0000256" key="1">
    <source>
        <dbReference type="ARBA" id="ARBA00023125"/>
    </source>
</evidence>
<dbReference type="AlphaFoldDB" id="A0A3N8PFQ0"/>
<dbReference type="PROSITE" id="PS50943">
    <property type="entry name" value="HTH_CROC1"/>
    <property type="match status" value="1"/>
</dbReference>
<dbReference type="GO" id="GO:0003677">
    <property type="term" value="F:DNA binding"/>
    <property type="evidence" value="ECO:0007669"/>
    <property type="project" value="UniProtKB-KW"/>
</dbReference>
<sequence length="93" mass="10035">MNSTPTAHFIKALGDELRTRRQTKKLTQVGLATRANVHPNTISLVERAQIVPKIDALLALAAALDTSLSQLVKAAEARADLRQIPSASLIQQP</sequence>
<dbReference type="EMBL" id="QTQX01000015">
    <property type="protein sequence ID" value="RQT24742.1"/>
    <property type="molecule type" value="Genomic_DNA"/>
</dbReference>
<protein>
    <submittedName>
        <fullName evidence="3">XRE family transcriptional regulator</fullName>
    </submittedName>
</protein>
<feature type="domain" description="HTH cro/C1-type" evidence="2">
    <location>
        <begin position="17"/>
        <end position="71"/>
    </location>
</feature>
<dbReference type="CDD" id="cd00093">
    <property type="entry name" value="HTH_XRE"/>
    <property type="match status" value="1"/>
</dbReference>
<dbReference type="SUPFAM" id="SSF47413">
    <property type="entry name" value="lambda repressor-like DNA-binding domains"/>
    <property type="match status" value="1"/>
</dbReference>
<dbReference type="InterPro" id="IPR050807">
    <property type="entry name" value="TransReg_Diox_bact_type"/>
</dbReference>
<dbReference type="PANTHER" id="PTHR46797">
    <property type="entry name" value="HTH-TYPE TRANSCRIPTIONAL REGULATOR"/>
    <property type="match status" value="1"/>
</dbReference>
<dbReference type="GO" id="GO:0005829">
    <property type="term" value="C:cytosol"/>
    <property type="evidence" value="ECO:0007669"/>
    <property type="project" value="TreeGrafter"/>
</dbReference>
<dbReference type="GO" id="GO:0003700">
    <property type="term" value="F:DNA-binding transcription factor activity"/>
    <property type="evidence" value="ECO:0007669"/>
    <property type="project" value="TreeGrafter"/>
</dbReference>
<organism evidence="3 4">
    <name type="scientific">Burkholderia contaminans</name>
    <dbReference type="NCBI Taxonomy" id="488447"/>
    <lineage>
        <taxon>Bacteria</taxon>
        <taxon>Pseudomonadati</taxon>
        <taxon>Pseudomonadota</taxon>
        <taxon>Betaproteobacteria</taxon>
        <taxon>Burkholderiales</taxon>
        <taxon>Burkholderiaceae</taxon>
        <taxon>Burkholderia</taxon>
        <taxon>Burkholderia cepacia complex</taxon>
    </lineage>
</organism>
<dbReference type="SMART" id="SM00530">
    <property type="entry name" value="HTH_XRE"/>
    <property type="match status" value="1"/>
</dbReference>